<sequence>MHSSLIYQPIQIKLIKKTSELHTEQQLADSFVLIFHLKGDGAISIGTSSLPLQKETLYICPPFETFGIFPRSAKEISICLVRLHTYSYDADQRTLIPNTDWDVFSDLQMMNVQPVENLASRLQQLADVWPASSPLQQMKCSIDVQSLVYDIFSAKTYCQTDTKSAIVKTKEFIKNHADTKITLDQLAQMAGISAKHYSETFKKWYGQSVTEFITETRMTKAKRLMAKANYKLREIANQTGYQDEFYFSRTFKKHTGCSPTSYMKKRRKQIAAYGKGTMGQLIPLHLIPFAAPLHPKWTAHYYKHFSSDIPVHLSAYRFNEQWEENLHTLSHAKPEVIFSMDSISQEEQTRLKRIADVFYLPSQENWRTHLMLTASYLEEESEVRNWLETYEQQAAAVRKSFRHMQEKRFLFVRLHKQHFYLSHNRSIQDVFFGDLDFASAKPEHTPPEQKISLEMLTNYQPDCLMLLVFKEPETLAYYQQIQETETWQNLTAVRNKQVYHITPDPWCEYSACGHERIIQQTISLLSGNSPS</sequence>
<evidence type="ECO:0000313" key="7">
    <source>
        <dbReference type="Proteomes" id="UP000006867"/>
    </source>
</evidence>
<evidence type="ECO:0000259" key="4">
    <source>
        <dbReference type="PROSITE" id="PS01124"/>
    </source>
</evidence>
<keyword evidence="3" id="KW-0804">Transcription</keyword>
<feature type="domain" description="Fe/B12 periplasmic-binding" evidence="5">
    <location>
        <begin position="269"/>
        <end position="529"/>
    </location>
</feature>
<evidence type="ECO:0000256" key="2">
    <source>
        <dbReference type="ARBA" id="ARBA00023125"/>
    </source>
</evidence>
<dbReference type="PANTHER" id="PTHR43280:SF28">
    <property type="entry name" value="HTH-TYPE TRANSCRIPTIONAL ACTIVATOR RHAS"/>
    <property type="match status" value="1"/>
</dbReference>
<keyword evidence="1" id="KW-0805">Transcription regulation</keyword>
<dbReference type="Pfam" id="PF01497">
    <property type="entry name" value="Peripla_BP_2"/>
    <property type="match status" value="1"/>
</dbReference>
<dbReference type="PROSITE" id="PS00041">
    <property type="entry name" value="HTH_ARAC_FAMILY_1"/>
    <property type="match status" value="1"/>
</dbReference>
<dbReference type="PROSITE" id="PS01124">
    <property type="entry name" value="HTH_ARAC_FAMILY_2"/>
    <property type="match status" value="1"/>
</dbReference>
<dbReference type="InterPro" id="IPR018062">
    <property type="entry name" value="HTH_AraC-typ_CS"/>
</dbReference>
<dbReference type="RefSeq" id="WP_003327866.1">
    <property type="nucleotide sequence ID" value="NC_014639.1"/>
</dbReference>
<dbReference type="SMART" id="SM00342">
    <property type="entry name" value="HTH_ARAC"/>
    <property type="match status" value="1"/>
</dbReference>
<dbReference type="Gene3D" id="3.40.50.1980">
    <property type="entry name" value="Nitrogenase molybdenum iron protein domain"/>
    <property type="match status" value="2"/>
</dbReference>
<dbReference type="Gene3D" id="1.10.10.60">
    <property type="entry name" value="Homeodomain-like"/>
    <property type="match status" value="2"/>
</dbReference>
<dbReference type="PANTHER" id="PTHR43280">
    <property type="entry name" value="ARAC-FAMILY TRANSCRIPTIONAL REGULATOR"/>
    <property type="match status" value="1"/>
</dbReference>
<keyword evidence="7" id="KW-1185">Reference proteome</keyword>
<dbReference type="EMBL" id="CP002207">
    <property type="protein sequence ID" value="ADP34808.1"/>
    <property type="molecule type" value="Genomic_DNA"/>
</dbReference>
<dbReference type="SUPFAM" id="SSF46689">
    <property type="entry name" value="Homeodomain-like"/>
    <property type="match status" value="2"/>
</dbReference>
<keyword evidence="2" id="KW-0238">DNA-binding</keyword>
<accession>A0ABM5M423</accession>
<dbReference type="InterPro" id="IPR020449">
    <property type="entry name" value="Tscrpt_reg_AraC-type_HTH"/>
</dbReference>
<name>A0ABM5M423_BACA1</name>
<evidence type="ECO:0000313" key="6">
    <source>
        <dbReference type="EMBL" id="ADP34808.1"/>
    </source>
</evidence>
<dbReference type="SUPFAM" id="SSF53807">
    <property type="entry name" value="Helical backbone' metal receptor"/>
    <property type="match status" value="1"/>
</dbReference>
<organism evidence="6 7">
    <name type="scientific">Bacillus atrophaeus (strain 1942)</name>
    <dbReference type="NCBI Taxonomy" id="720555"/>
    <lineage>
        <taxon>Bacteria</taxon>
        <taxon>Bacillati</taxon>
        <taxon>Bacillota</taxon>
        <taxon>Bacilli</taxon>
        <taxon>Bacillales</taxon>
        <taxon>Bacillaceae</taxon>
        <taxon>Bacillus</taxon>
    </lineage>
</organism>
<reference evidence="6 7" key="1">
    <citation type="journal article" date="2011" name="Front. Microbiol.">
        <title>Genomic signatures of strain selection and enhancement in Bacillus atrophaeus var. globigii, a historical biowarfare simulant.</title>
        <authorList>
            <person name="Gibbons H.S."/>
            <person name="Broomall S.M."/>
            <person name="McNew L.A."/>
            <person name="Daligault H."/>
            <person name="Chapman C."/>
            <person name="Bruce D."/>
            <person name="Karavis M."/>
            <person name="Krepps M."/>
            <person name="McGregor P.A."/>
            <person name="Hong C."/>
            <person name="Park K.H."/>
            <person name="Akmal A."/>
            <person name="Feldman A."/>
            <person name="Lin J.S."/>
            <person name="Chang W.E."/>
            <person name="Higgs B.W."/>
            <person name="Demirev P."/>
            <person name="Lindquist J."/>
            <person name="Liem A."/>
            <person name="Fochler E."/>
            <person name="Read T.D."/>
            <person name="Tapia R."/>
            <person name="Johnson S."/>
            <person name="Bishop-Lilly K.A."/>
            <person name="Detter C."/>
            <person name="Han C."/>
            <person name="Sozhamannan S."/>
            <person name="Rosenzweig C.N."/>
            <person name="Skowronski E.W."/>
        </authorList>
    </citation>
    <scope>NUCLEOTIDE SEQUENCE [LARGE SCALE GENOMIC DNA]</scope>
    <source>
        <strain evidence="6 7">1942</strain>
    </source>
</reference>
<dbReference type="Proteomes" id="UP000006867">
    <property type="component" value="Chromosome"/>
</dbReference>
<dbReference type="PROSITE" id="PS50983">
    <property type="entry name" value="FE_B12_PBP"/>
    <property type="match status" value="1"/>
</dbReference>
<evidence type="ECO:0000256" key="1">
    <source>
        <dbReference type="ARBA" id="ARBA00023015"/>
    </source>
</evidence>
<gene>
    <name evidence="6" type="ordered locus">BATR1942_19460</name>
</gene>
<proteinExistence type="predicted"/>
<dbReference type="InterPro" id="IPR018060">
    <property type="entry name" value="HTH_AraC"/>
</dbReference>
<protein>
    <submittedName>
        <fullName evidence="6">Transcriptional regulator (AraC/XylS family) protein</fullName>
    </submittedName>
</protein>
<evidence type="ECO:0000259" key="5">
    <source>
        <dbReference type="PROSITE" id="PS50983"/>
    </source>
</evidence>
<feature type="domain" description="HTH araC/xylS-type" evidence="4">
    <location>
        <begin position="167"/>
        <end position="265"/>
    </location>
</feature>
<dbReference type="PRINTS" id="PR00032">
    <property type="entry name" value="HTHARAC"/>
</dbReference>
<dbReference type="InterPro" id="IPR002491">
    <property type="entry name" value="ABC_transptr_periplasmic_BD"/>
</dbReference>
<dbReference type="Pfam" id="PF12833">
    <property type="entry name" value="HTH_18"/>
    <property type="match status" value="1"/>
</dbReference>
<dbReference type="InterPro" id="IPR009057">
    <property type="entry name" value="Homeodomain-like_sf"/>
</dbReference>
<evidence type="ECO:0000256" key="3">
    <source>
        <dbReference type="ARBA" id="ARBA00023163"/>
    </source>
</evidence>